<keyword evidence="2" id="KW-0472">Membrane</keyword>
<evidence type="ECO:0000256" key="1">
    <source>
        <dbReference type="SAM" id="Coils"/>
    </source>
</evidence>
<gene>
    <name evidence="3" type="ORF">KSP40_PGU012097</name>
</gene>
<dbReference type="Proteomes" id="UP001412067">
    <property type="component" value="Unassembled WGS sequence"/>
</dbReference>
<keyword evidence="2" id="KW-1133">Transmembrane helix</keyword>
<proteinExistence type="predicted"/>
<keyword evidence="2" id="KW-0812">Transmembrane</keyword>
<reference evidence="3 4" key="1">
    <citation type="journal article" date="2022" name="Nat. Plants">
        <title>Genomes of leafy and leafless Platanthera orchids illuminate the evolution of mycoheterotrophy.</title>
        <authorList>
            <person name="Li M.H."/>
            <person name="Liu K.W."/>
            <person name="Li Z."/>
            <person name="Lu H.C."/>
            <person name="Ye Q.L."/>
            <person name="Zhang D."/>
            <person name="Wang J.Y."/>
            <person name="Li Y.F."/>
            <person name="Zhong Z.M."/>
            <person name="Liu X."/>
            <person name="Yu X."/>
            <person name="Liu D.K."/>
            <person name="Tu X.D."/>
            <person name="Liu B."/>
            <person name="Hao Y."/>
            <person name="Liao X.Y."/>
            <person name="Jiang Y.T."/>
            <person name="Sun W.H."/>
            <person name="Chen J."/>
            <person name="Chen Y.Q."/>
            <person name="Ai Y."/>
            <person name="Zhai J.W."/>
            <person name="Wu S.S."/>
            <person name="Zhou Z."/>
            <person name="Hsiao Y.Y."/>
            <person name="Wu W.L."/>
            <person name="Chen Y.Y."/>
            <person name="Lin Y.F."/>
            <person name="Hsu J.L."/>
            <person name="Li C.Y."/>
            <person name="Wang Z.W."/>
            <person name="Zhao X."/>
            <person name="Zhong W.Y."/>
            <person name="Ma X.K."/>
            <person name="Ma L."/>
            <person name="Huang J."/>
            <person name="Chen G.Z."/>
            <person name="Huang M.Z."/>
            <person name="Huang L."/>
            <person name="Peng D.H."/>
            <person name="Luo Y.B."/>
            <person name="Zou S.Q."/>
            <person name="Chen S.P."/>
            <person name="Lan S."/>
            <person name="Tsai W.C."/>
            <person name="Van de Peer Y."/>
            <person name="Liu Z.J."/>
        </authorList>
    </citation>
    <scope>NUCLEOTIDE SEQUENCE [LARGE SCALE GENOMIC DNA]</scope>
    <source>
        <strain evidence="3">Lor288</strain>
    </source>
</reference>
<keyword evidence="1" id="KW-0175">Coiled coil</keyword>
<feature type="transmembrane region" description="Helical" evidence="2">
    <location>
        <begin position="15"/>
        <end position="37"/>
    </location>
</feature>
<evidence type="ECO:0000256" key="2">
    <source>
        <dbReference type="SAM" id="Phobius"/>
    </source>
</evidence>
<feature type="coiled-coil region" evidence="1">
    <location>
        <begin position="72"/>
        <end position="99"/>
    </location>
</feature>
<evidence type="ECO:0000313" key="4">
    <source>
        <dbReference type="Proteomes" id="UP001412067"/>
    </source>
</evidence>
<keyword evidence="4" id="KW-1185">Reference proteome</keyword>
<accession>A0ABR2MU09</accession>
<protein>
    <submittedName>
        <fullName evidence="3">Uncharacterized protein</fullName>
    </submittedName>
</protein>
<comment type="caution">
    <text evidence="3">The sequence shown here is derived from an EMBL/GenBank/DDBJ whole genome shotgun (WGS) entry which is preliminary data.</text>
</comment>
<evidence type="ECO:0000313" key="3">
    <source>
        <dbReference type="EMBL" id="KAK8967697.1"/>
    </source>
</evidence>
<dbReference type="EMBL" id="JBBWWR010000004">
    <property type="protein sequence ID" value="KAK8967697.1"/>
    <property type="molecule type" value="Genomic_DNA"/>
</dbReference>
<name>A0ABR2MU09_9ASPA</name>
<sequence length="117" mass="13802">MHFFNLSDLPQNILLLYRLIMLYMPDKSVFLLGYYYIKLTVKEVTVILGLPNRGHDFDFRRLPLSNVTQSELVNHINELDNIEDDSDEVEKQRVEALVKYVLCRFLFSLNVLDFQCA</sequence>
<organism evidence="3 4">
    <name type="scientific">Platanthera guangdongensis</name>
    <dbReference type="NCBI Taxonomy" id="2320717"/>
    <lineage>
        <taxon>Eukaryota</taxon>
        <taxon>Viridiplantae</taxon>
        <taxon>Streptophyta</taxon>
        <taxon>Embryophyta</taxon>
        <taxon>Tracheophyta</taxon>
        <taxon>Spermatophyta</taxon>
        <taxon>Magnoliopsida</taxon>
        <taxon>Liliopsida</taxon>
        <taxon>Asparagales</taxon>
        <taxon>Orchidaceae</taxon>
        <taxon>Orchidoideae</taxon>
        <taxon>Orchideae</taxon>
        <taxon>Orchidinae</taxon>
        <taxon>Platanthera</taxon>
    </lineage>
</organism>